<accession>A0A931HES2</accession>
<dbReference type="InterPro" id="IPR016833">
    <property type="entry name" value="Put_Na-Bile_cotransptr"/>
</dbReference>
<keyword evidence="3" id="KW-1185">Reference proteome</keyword>
<feature type="transmembrane region" description="Helical" evidence="1">
    <location>
        <begin position="6"/>
        <end position="26"/>
    </location>
</feature>
<keyword evidence="1" id="KW-1133">Transmembrane helix</keyword>
<comment type="caution">
    <text evidence="2">The sequence shown here is derived from an EMBL/GenBank/DDBJ whole genome shotgun (WGS) entry which is preliminary data.</text>
</comment>
<feature type="transmembrane region" description="Helical" evidence="1">
    <location>
        <begin position="255"/>
        <end position="274"/>
    </location>
</feature>
<keyword evidence="1" id="KW-0472">Membrane</keyword>
<organism evidence="2 3">
    <name type="scientific">Novosphingobium aureum</name>
    <dbReference type="NCBI Taxonomy" id="2792964"/>
    <lineage>
        <taxon>Bacteria</taxon>
        <taxon>Pseudomonadati</taxon>
        <taxon>Pseudomonadota</taxon>
        <taxon>Alphaproteobacteria</taxon>
        <taxon>Sphingomonadales</taxon>
        <taxon>Sphingomonadaceae</taxon>
        <taxon>Novosphingobium</taxon>
    </lineage>
</organism>
<dbReference type="InterPro" id="IPR038770">
    <property type="entry name" value="Na+/solute_symporter_sf"/>
</dbReference>
<name>A0A931HES2_9SPHN</name>
<dbReference type="Pfam" id="PF13593">
    <property type="entry name" value="SBF_like"/>
    <property type="match status" value="1"/>
</dbReference>
<feature type="transmembrane region" description="Helical" evidence="1">
    <location>
        <begin position="202"/>
        <end position="221"/>
    </location>
</feature>
<feature type="transmembrane region" description="Helical" evidence="1">
    <location>
        <begin position="140"/>
        <end position="163"/>
    </location>
</feature>
<feature type="transmembrane region" description="Helical" evidence="1">
    <location>
        <begin position="175"/>
        <end position="196"/>
    </location>
</feature>
<feature type="transmembrane region" description="Helical" evidence="1">
    <location>
        <begin position="97"/>
        <end position="120"/>
    </location>
</feature>
<evidence type="ECO:0000313" key="3">
    <source>
        <dbReference type="Proteomes" id="UP000617634"/>
    </source>
</evidence>
<sequence length="285" mass="29404">MNALLILKLAMVLSIVLILFALSLRAKREDLLYLFTHWRLGLGAFIAMFVVVPALAIFMAKSFDLNPAVKVALVAIAFSPLPPILPGKQLKAGGDGCYITGLLFGATVVSVLVAPFGVALAGSLFHVEAGITPGQVAKPLVMTVILPLLLGLGAAPMLGTARLKVADIASKLGSAILLVVLVVLLVLMFPAIKAVIGEGTLLVLAVLIVGGLIAGYALGGFDRGDRATLALAASTRHPGVAVAIASATFPEAKLAPAAIVLSLLLSTVLCIPFMKRMKMLTANGE</sequence>
<gene>
    <name evidence="2" type="ORF">I5E68_13940</name>
</gene>
<evidence type="ECO:0000256" key="1">
    <source>
        <dbReference type="SAM" id="Phobius"/>
    </source>
</evidence>
<proteinExistence type="predicted"/>
<dbReference type="RefSeq" id="WP_197165076.1">
    <property type="nucleotide sequence ID" value="NZ_JADZGI010000002.1"/>
</dbReference>
<protein>
    <submittedName>
        <fullName evidence="2">Bile acid:sodium symporter</fullName>
    </submittedName>
</protein>
<dbReference type="Gene3D" id="1.20.1530.20">
    <property type="match status" value="1"/>
</dbReference>
<reference evidence="2" key="1">
    <citation type="submission" date="2020-11" db="EMBL/GenBank/DDBJ databases">
        <title>Novosphingobium aureum sp. nov., a marine bacterium isolated from sediment of a salt flat.</title>
        <authorList>
            <person name="Yoo Y."/>
            <person name="Kim J.-J."/>
        </authorList>
    </citation>
    <scope>NUCLEOTIDE SEQUENCE</scope>
    <source>
        <strain evidence="2">YJ-S2-02</strain>
    </source>
</reference>
<feature type="transmembrane region" description="Helical" evidence="1">
    <location>
        <begin position="38"/>
        <end position="59"/>
    </location>
</feature>
<dbReference type="EMBL" id="JADZGI010000002">
    <property type="protein sequence ID" value="MBH0114044.1"/>
    <property type="molecule type" value="Genomic_DNA"/>
</dbReference>
<keyword evidence="1" id="KW-0812">Transmembrane</keyword>
<evidence type="ECO:0000313" key="2">
    <source>
        <dbReference type="EMBL" id="MBH0114044.1"/>
    </source>
</evidence>
<dbReference type="Proteomes" id="UP000617634">
    <property type="component" value="Unassembled WGS sequence"/>
</dbReference>
<dbReference type="AlphaFoldDB" id="A0A931HES2"/>